<evidence type="ECO:0000256" key="3">
    <source>
        <dbReference type="ARBA" id="ARBA00012288"/>
    </source>
</evidence>
<feature type="binding site" evidence="7">
    <location>
        <begin position="25"/>
        <end position="29"/>
    </location>
    <ligand>
        <name>substrate</name>
    </ligand>
</feature>
<dbReference type="PROSITE" id="PS00907">
    <property type="entry name" value="UROD_2"/>
    <property type="match status" value="1"/>
</dbReference>
<dbReference type="PROSITE" id="PS00906">
    <property type="entry name" value="UROD_1"/>
    <property type="match status" value="1"/>
</dbReference>
<comment type="catalytic activity">
    <reaction evidence="7 8">
        <text>uroporphyrinogen III + 4 H(+) = coproporphyrinogen III + 4 CO2</text>
        <dbReference type="Rhea" id="RHEA:19865"/>
        <dbReference type="ChEBI" id="CHEBI:15378"/>
        <dbReference type="ChEBI" id="CHEBI:16526"/>
        <dbReference type="ChEBI" id="CHEBI:57308"/>
        <dbReference type="ChEBI" id="CHEBI:57309"/>
        <dbReference type="EC" id="4.1.1.37"/>
    </reaction>
</comment>
<evidence type="ECO:0000256" key="4">
    <source>
        <dbReference type="ARBA" id="ARBA00022793"/>
    </source>
</evidence>
<evidence type="ECO:0000256" key="2">
    <source>
        <dbReference type="ARBA" id="ARBA00009935"/>
    </source>
</evidence>
<evidence type="ECO:0000256" key="5">
    <source>
        <dbReference type="ARBA" id="ARBA00023239"/>
    </source>
</evidence>
<evidence type="ECO:0000259" key="11">
    <source>
        <dbReference type="PROSITE" id="PS00907"/>
    </source>
</evidence>
<dbReference type="PANTHER" id="PTHR21091:SF169">
    <property type="entry name" value="UROPORPHYRINOGEN DECARBOXYLASE"/>
    <property type="match status" value="1"/>
</dbReference>
<comment type="function">
    <text evidence="7">Catalyzes the decarboxylation of four acetate groups of uroporphyrinogen-III to yield coproporphyrinogen-III.</text>
</comment>
<evidence type="ECO:0000256" key="7">
    <source>
        <dbReference type="HAMAP-Rule" id="MF_00218"/>
    </source>
</evidence>
<feature type="domain" description="Uroporphyrinogen decarboxylase (URO-D)" evidence="11">
    <location>
        <begin position="137"/>
        <end position="153"/>
    </location>
</feature>
<feature type="binding site" evidence="7">
    <location>
        <position position="318"/>
    </location>
    <ligand>
        <name>substrate</name>
    </ligand>
</feature>
<dbReference type="Proteomes" id="UP000241848">
    <property type="component" value="Unassembled WGS sequence"/>
</dbReference>
<feature type="binding site" evidence="7">
    <location>
        <position position="149"/>
    </location>
    <ligand>
        <name>substrate</name>
    </ligand>
</feature>
<proteinExistence type="inferred from homology"/>
<evidence type="ECO:0000313" key="13">
    <source>
        <dbReference type="Proteomes" id="UP000241848"/>
    </source>
</evidence>
<dbReference type="NCBIfam" id="TIGR01464">
    <property type="entry name" value="hemE"/>
    <property type="match status" value="1"/>
</dbReference>
<dbReference type="GO" id="GO:0004853">
    <property type="term" value="F:uroporphyrinogen decarboxylase activity"/>
    <property type="evidence" value="ECO:0007669"/>
    <property type="project" value="UniProtKB-UniRule"/>
</dbReference>
<evidence type="ECO:0000313" key="12">
    <source>
        <dbReference type="EMBL" id="PSR20644.1"/>
    </source>
</evidence>
<evidence type="ECO:0000256" key="8">
    <source>
        <dbReference type="RuleBase" id="RU000554"/>
    </source>
</evidence>
<dbReference type="AlphaFoldDB" id="A0A2T2WEI6"/>
<feature type="site" description="Transition state stabilizer" evidence="7">
    <location>
        <position position="74"/>
    </location>
</feature>
<comment type="similarity">
    <text evidence="2 7 9">Belongs to the uroporphyrinogen decarboxylase family.</text>
</comment>
<gene>
    <name evidence="7" type="primary">hemE</name>
    <name evidence="12" type="ORF">C7B45_14105</name>
</gene>
<dbReference type="InterPro" id="IPR000257">
    <property type="entry name" value="Uroporphyrinogen_deCOase"/>
</dbReference>
<dbReference type="PANTHER" id="PTHR21091">
    <property type="entry name" value="METHYLTETRAHYDROFOLATE:HOMOCYSTEINE METHYLTRANSFERASE RELATED"/>
    <property type="match status" value="1"/>
</dbReference>
<comment type="subcellular location">
    <subcellularLocation>
        <location evidence="7">Cytoplasm</location>
    </subcellularLocation>
</comment>
<dbReference type="SUPFAM" id="SSF51726">
    <property type="entry name" value="UROD/MetE-like"/>
    <property type="match status" value="1"/>
</dbReference>
<evidence type="ECO:0000256" key="1">
    <source>
        <dbReference type="ARBA" id="ARBA00004804"/>
    </source>
</evidence>
<organism evidence="12 13">
    <name type="scientific">Sulfobacillus acidophilus</name>
    <dbReference type="NCBI Taxonomy" id="53633"/>
    <lineage>
        <taxon>Bacteria</taxon>
        <taxon>Bacillati</taxon>
        <taxon>Bacillota</taxon>
        <taxon>Clostridia</taxon>
        <taxon>Eubacteriales</taxon>
        <taxon>Clostridiales Family XVII. Incertae Sedis</taxon>
        <taxon>Sulfobacillus</taxon>
    </lineage>
</organism>
<accession>A0A2T2WEI6</accession>
<dbReference type="InterPro" id="IPR006361">
    <property type="entry name" value="Uroporphyrinogen_deCO2ase_HemE"/>
</dbReference>
<comment type="caution">
    <text evidence="12">The sequence shown here is derived from an EMBL/GenBank/DDBJ whole genome shotgun (WGS) entry which is preliminary data.</text>
</comment>
<reference evidence="12 13" key="1">
    <citation type="journal article" date="2014" name="BMC Genomics">
        <title>Comparison of environmental and isolate Sulfobacillus genomes reveals diverse carbon, sulfur, nitrogen, and hydrogen metabolisms.</title>
        <authorList>
            <person name="Justice N.B."/>
            <person name="Norman A."/>
            <person name="Brown C.T."/>
            <person name="Singh A."/>
            <person name="Thomas B.C."/>
            <person name="Banfield J.F."/>
        </authorList>
    </citation>
    <scope>NUCLEOTIDE SEQUENCE [LARGE SCALE GENOMIC DNA]</scope>
    <source>
        <strain evidence="12">AMDSBA3</strain>
    </source>
</reference>
<dbReference type="EMBL" id="PXYV01000055">
    <property type="protein sequence ID" value="PSR20644.1"/>
    <property type="molecule type" value="Genomic_DNA"/>
</dbReference>
<evidence type="ECO:0000256" key="6">
    <source>
        <dbReference type="ARBA" id="ARBA00023244"/>
    </source>
</evidence>
<name>A0A2T2WEI6_9FIRM</name>
<dbReference type="GO" id="GO:0006782">
    <property type="term" value="P:protoporphyrinogen IX biosynthetic process"/>
    <property type="evidence" value="ECO:0007669"/>
    <property type="project" value="UniProtKB-UniRule"/>
</dbReference>
<comment type="caution">
    <text evidence="7">Lacks conserved residue(s) required for the propagation of feature annotation.</text>
</comment>
<dbReference type="GO" id="GO:0005829">
    <property type="term" value="C:cytosol"/>
    <property type="evidence" value="ECO:0007669"/>
    <property type="project" value="TreeGrafter"/>
</dbReference>
<dbReference type="UniPathway" id="UPA00251">
    <property type="reaction ID" value="UER00321"/>
</dbReference>
<feature type="binding site" evidence="7">
    <location>
        <position position="204"/>
    </location>
    <ligand>
        <name>substrate</name>
    </ligand>
</feature>
<comment type="pathway">
    <text evidence="1 7 8">Porphyrin-containing compound metabolism; protoporphyrin-IX biosynthesis; coproporphyrinogen-III from 5-aminolevulinate: step 4/4.</text>
</comment>
<dbReference type="InterPro" id="IPR038071">
    <property type="entry name" value="UROD/MetE-like_sf"/>
</dbReference>
<sequence>MVTNSRFIRACRGEPHDTVPVWFMRQAGRYQPTYRALRSRYRMLDLARSPNLIRDVTISPVRELGVDAAILFSDIMIPLTAMGVNFDIQENVGPVVFEPIRGGADVRRLSRFVPELVDYVFEGVRLSVAALEDVPLIGFSGAPFTLASYLVEGGPSRTYRWTKDLLWNDRSAFDALLEGLAEMVVQYLTLQAKAGASALQIFDSWVGALSAEDYREAVWPVMCRIFAKLQPLNMPLIYFGVGTQHLLEDMGSTGATVIGVDWRIPMAHARKLLGPQLALMGNLDPQRLVSGRAATRAGAHLIMKSMQNDTRYIFNLGHGVPKETDPAVLKDLVRWIHAWGRQGDDGE</sequence>
<feature type="binding site" evidence="7">
    <location>
        <position position="74"/>
    </location>
    <ligand>
        <name>substrate</name>
    </ligand>
</feature>
<dbReference type="Pfam" id="PF01208">
    <property type="entry name" value="URO-D"/>
    <property type="match status" value="1"/>
</dbReference>
<keyword evidence="5 7" id="KW-0456">Lyase</keyword>
<dbReference type="EC" id="4.1.1.37" evidence="3 7"/>
<dbReference type="Gene3D" id="3.20.20.210">
    <property type="match status" value="1"/>
</dbReference>
<protein>
    <recommendedName>
        <fullName evidence="3 7">Uroporphyrinogen decarboxylase</fullName>
        <shortName evidence="7">UPD</shortName>
        <shortName evidence="7">URO-D</shortName>
        <ecNumber evidence="3 7">4.1.1.37</ecNumber>
    </recommendedName>
</protein>
<dbReference type="HAMAP" id="MF_00218">
    <property type="entry name" value="URO_D"/>
    <property type="match status" value="1"/>
</dbReference>
<keyword evidence="6 7" id="KW-0627">Porphyrin biosynthesis</keyword>
<evidence type="ECO:0000259" key="10">
    <source>
        <dbReference type="PROSITE" id="PS00906"/>
    </source>
</evidence>
<dbReference type="CDD" id="cd00717">
    <property type="entry name" value="URO-D"/>
    <property type="match status" value="1"/>
</dbReference>
<keyword evidence="4 7" id="KW-0210">Decarboxylase</keyword>
<evidence type="ECO:0000256" key="9">
    <source>
        <dbReference type="RuleBase" id="RU004169"/>
    </source>
</evidence>
<comment type="subunit">
    <text evidence="7">Homodimer.</text>
</comment>
<feature type="domain" description="Uroporphyrinogen decarboxylase (URO-D)" evidence="10">
    <location>
        <begin position="20"/>
        <end position="29"/>
    </location>
</feature>
<keyword evidence="7" id="KW-0963">Cytoplasm</keyword>